<keyword evidence="3" id="KW-1133">Transmembrane helix</keyword>
<dbReference type="PANTHER" id="PTHR44216">
    <property type="entry name" value="PROTEIN O-MANNOSYL-TRANSFERASE TMTC2"/>
    <property type="match status" value="1"/>
</dbReference>
<dbReference type="SUPFAM" id="SSF81901">
    <property type="entry name" value="HCP-like"/>
    <property type="match status" value="2"/>
</dbReference>
<dbReference type="PANTHER" id="PTHR44216:SF3">
    <property type="entry name" value="PROTEIN O-MANNOSYL-TRANSFERASE TMTC2"/>
    <property type="match status" value="1"/>
</dbReference>
<dbReference type="InterPro" id="IPR052384">
    <property type="entry name" value="TMTC_O-mannosyltransferase"/>
</dbReference>
<protein>
    <submittedName>
        <fullName evidence="5">Tfp pilus assembly protein PilF</fullName>
    </submittedName>
</protein>
<dbReference type="Pfam" id="PF13432">
    <property type="entry name" value="TPR_16"/>
    <property type="match status" value="4"/>
</dbReference>
<dbReference type="EMBL" id="QTUC01000001">
    <property type="protein sequence ID" value="REF36985.1"/>
    <property type="molecule type" value="Genomic_DNA"/>
</dbReference>
<keyword evidence="6" id="KW-1185">Reference proteome</keyword>
<feature type="domain" description="Ancillary SecYEG translocon subunit/Cell division coordinator CpoB TPR" evidence="4">
    <location>
        <begin position="719"/>
        <end position="823"/>
    </location>
</feature>
<dbReference type="SMART" id="SM00028">
    <property type="entry name" value="TPR"/>
    <property type="match status" value="11"/>
</dbReference>
<feature type="transmembrane region" description="Helical" evidence="3">
    <location>
        <begin position="18"/>
        <end position="35"/>
    </location>
</feature>
<dbReference type="InterPro" id="IPR006597">
    <property type="entry name" value="Sel1-like"/>
</dbReference>
<accession>A0A3D9VD17</accession>
<comment type="caution">
    <text evidence="5">The sequence shown here is derived from an EMBL/GenBank/DDBJ whole genome shotgun (WGS) entry which is preliminary data.</text>
</comment>
<feature type="region of interest" description="Disordered" evidence="2">
    <location>
        <begin position="243"/>
        <end position="310"/>
    </location>
</feature>
<feature type="compositionally biased region" description="Acidic residues" evidence="2">
    <location>
        <begin position="81"/>
        <end position="98"/>
    </location>
</feature>
<dbReference type="Gene3D" id="1.25.40.10">
    <property type="entry name" value="Tetratricopeptide repeat domain"/>
    <property type="match status" value="3"/>
</dbReference>
<feature type="repeat" description="TPR" evidence="1">
    <location>
        <begin position="789"/>
        <end position="822"/>
    </location>
</feature>
<keyword evidence="1" id="KW-0802">TPR repeat</keyword>
<feature type="region of interest" description="Disordered" evidence="2">
    <location>
        <begin position="1030"/>
        <end position="1107"/>
    </location>
</feature>
<reference evidence="5 6" key="1">
    <citation type="submission" date="2018-08" db="EMBL/GenBank/DDBJ databases">
        <title>Sequencing the genomes of 1000 actinobacteria strains.</title>
        <authorList>
            <person name="Klenk H.-P."/>
        </authorList>
    </citation>
    <scope>NUCLEOTIDE SEQUENCE [LARGE SCALE GENOMIC DNA]</scope>
    <source>
        <strain evidence="5 6">DSM 22891</strain>
    </source>
</reference>
<dbReference type="InterPro" id="IPR011990">
    <property type="entry name" value="TPR-like_helical_dom_sf"/>
</dbReference>
<feature type="compositionally biased region" description="Polar residues" evidence="2">
    <location>
        <begin position="298"/>
        <end position="310"/>
    </location>
</feature>
<proteinExistence type="predicted"/>
<dbReference type="InterPro" id="IPR018704">
    <property type="entry name" value="SecYEG/CpoB_TPR"/>
</dbReference>
<name>A0A3D9VD17_THECX</name>
<sequence length="1107" mass="116978">MVERQDDARQNAQGARPWVRTLAMVGLFLLALAALAETVTAGALRPLTGALILLAVAAFAVAGVGKLTEPSTPVEEHVEDAVDEEDVEDTDAAVEDDVERAPGGPEGVTSGGTRAQAERTGASPARTTPRHRAREAREPVREAPERQLPRLSDLTDVALGATATQFTARGQAPYVRRPAVDGRLATLVGTSGAPYPFVVVVGAAKAGKTRTAIEAVRAALGAKNPPVFAPRTGGELAEVVREHREVARARQRAEPRRGRDTGRGTGRPPDRSAGQEPTRRQVSKTAQKLAAARRETVSQRIPGQRSSEWGTGSQPWLIWLDDLRAADLMHLSNDVLDAALERGVIVATMTDLEWDRVMASRGEVVAPAREALRRATKVWLDSRLTASEKNEAERMYPHIQVTSSIGEALIAGEQLIARFHSGRESSPAGYSIVQAAVDARRAGLGRPLTEAELRGLYPLYLRRVRMDLDPTTRLFEEGLAWAKEPVSSGVGLLVSRNGTPGLEAIDYVVAMEEGADGREARPVFDAMWQELIAAVPARDAFAIGVGACLRDNSAAAEAAFRKVIEEDHAGPAPQAAVNLGLLLWEQGDIAGARSAFRQAMESRDADQAPRAADHLGTLLLQVDDVSGARAAYQEAMDSGHPDVVPIAADHLGTLLHQLGDVAGARSAYQRAVESGHPAVVPRAALNLGSLLLERGDAAGAEAAFRRAVDSRHPDVVPEAALRLGSLLEDRGDRAGAETAYRRAFESGREDVAGVAAMRLGSLLREQGDLTGARVALQAAVDADDPQVTPKAALQLGTLLMEQGDLSGAEKAYEKAMDSEDEDVVPMAAMQRGSLLKQRGDLAGAQVAYRRAMESGHRDVAPRAANNLGVLLAQQNDDRAARAAYERAVDSGHPDVAPLAANNLGVLLAQHNDVEGARRAYELAVESGHEDAVPRAALNLGMLLDAHGDVAGARRAYQRAVDSGHTDVVPVAAVNLGVLLREQKDFARARAAFRQAIDAGYLDIPPVPPDRLRLLMAEDGGVVRTQPAWLAGRGGLTGEGADGDGSSDQATPDAAIRVTGTPTDAASLDGENVDGESFDGDGHDGRVATGNGSPGTSDGGADEQTGSR</sequence>
<evidence type="ECO:0000313" key="5">
    <source>
        <dbReference type="EMBL" id="REF36985.1"/>
    </source>
</evidence>
<organism evidence="5 6">
    <name type="scientific">Thermasporomyces composti</name>
    <dbReference type="NCBI Taxonomy" id="696763"/>
    <lineage>
        <taxon>Bacteria</taxon>
        <taxon>Bacillati</taxon>
        <taxon>Actinomycetota</taxon>
        <taxon>Actinomycetes</taxon>
        <taxon>Propionibacteriales</taxon>
        <taxon>Nocardioidaceae</taxon>
        <taxon>Thermasporomyces</taxon>
    </lineage>
</organism>
<feature type="compositionally biased region" description="Basic and acidic residues" evidence="2">
    <location>
        <begin position="135"/>
        <end position="146"/>
    </location>
</feature>
<feature type="region of interest" description="Disordered" evidence="2">
    <location>
        <begin position="69"/>
        <end position="146"/>
    </location>
</feature>
<gene>
    <name evidence="5" type="ORF">DFJ64_2421</name>
</gene>
<evidence type="ECO:0000256" key="1">
    <source>
        <dbReference type="PROSITE-ProRule" id="PRU00339"/>
    </source>
</evidence>
<feature type="compositionally biased region" description="Basic and acidic residues" evidence="2">
    <location>
        <begin position="243"/>
        <end position="262"/>
    </location>
</feature>
<dbReference type="Pfam" id="PF09976">
    <property type="entry name" value="TPR_21"/>
    <property type="match status" value="1"/>
</dbReference>
<evidence type="ECO:0000256" key="3">
    <source>
        <dbReference type="SAM" id="Phobius"/>
    </source>
</evidence>
<dbReference type="PROSITE" id="PS50005">
    <property type="entry name" value="TPR"/>
    <property type="match status" value="1"/>
</dbReference>
<keyword evidence="3" id="KW-0812">Transmembrane</keyword>
<evidence type="ECO:0000259" key="4">
    <source>
        <dbReference type="Pfam" id="PF09976"/>
    </source>
</evidence>
<dbReference type="Proteomes" id="UP000256485">
    <property type="component" value="Unassembled WGS sequence"/>
</dbReference>
<evidence type="ECO:0000313" key="6">
    <source>
        <dbReference type="Proteomes" id="UP000256485"/>
    </source>
</evidence>
<dbReference type="OrthoDB" id="3799350at2"/>
<keyword evidence="3" id="KW-0472">Membrane</keyword>
<evidence type="ECO:0000256" key="2">
    <source>
        <dbReference type="SAM" id="MobiDB-lite"/>
    </source>
</evidence>
<dbReference type="AlphaFoldDB" id="A0A3D9VD17"/>
<dbReference type="GO" id="GO:0000030">
    <property type="term" value="F:mannosyltransferase activity"/>
    <property type="evidence" value="ECO:0007669"/>
    <property type="project" value="TreeGrafter"/>
</dbReference>
<dbReference type="InterPro" id="IPR019734">
    <property type="entry name" value="TPR_rpt"/>
</dbReference>
<dbReference type="SMART" id="SM00671">
    <property type="entry name" value="SEL1"/>
    <property type="match status" value="10"/>
</dbReference>
<dbReference type="RefSeq" id="WP_147304682.1">
    <property type="nucleotide sequence ID" value="NZ_QTUC01000001.1"/>
</dbReference>
<dbReference type="GO" id="GO:0035269">
    <property type="term" value="P:protein O-linked glycosylation via mannose"/>
    <property type="evidence" value="ECO:0007669"/>
    <property type="project" value="TreeGrafter"/>
</dbReference>